<gene>
    <name evidence="4" type="ORF">GCM10009827_117170</name>
</gene>
<feature type="region of interest" description="Disordered" evidence="1">
    <location>
        <begin position="39"/>
        <end position="67"/>
    </location>
</feature>
<keyword evidence="2" id="KW-0812">Transmembrane</keyword>
<name>A0ABP4PB75_9ACTN</name>
<organism evidence="4 5">
    <name type="scientific">Dactylosporangium maewongense</name>
    <dbReference type="NCBI Taxonomy" id="634393"/>
    <lineage>
        <taxon>Bacteria</taxon>
        <taxon>Bacillati</taxon>
        <taxon>Actinomycetota</taxon>
        <taxon>Actinomycetes</taxon>
        <taxon>Micromonosporales</taxon>
        <taxon>Micromonosporaceae</taxon>
        <taxon>Dactylosporangium</taxon>
    </lineage>
</organism>
<dbReference type="EMBL" id="BAAAQD010000056">
    <property type="protein sequence ID" value="GAA1575830.1"/>
    <property type="molecule type" value="Genomic_DNA"/>
</dbReference>
<protein>
    <recommendedName>
        <fullName evidence="3">DUF8175 domain-containing protein</fullName>
    </recommendedName>
</protein>
<feature type="domain" description="DUF8175" evidence="3">
    <location>
        <begin position="40"/>
        <end position="239"/>
    </location>
</feature>
<evidence type="ECO:0000259" key="3">
    <source>
        <dbReference type="Pfam" id="PF26526"/>
    </source>
</evidence>
<keyword evidence="2" id="KW-0472">Membrane</keyword>
<comment type="caution">
    <text evidence="4">The sequence shown here is derived from an EMBL/GenBank/DDBJ whole genome shotgun (WGS) entry which is preliminary data.</text>
</comment>
<feature type="transmembrane region" description="Helical" evidence="2">
    <location>
        <begin position="15"/>
        <end position="36"/>
    </location>
</feature>
<sequence length="245" mass="25108">MTDDITLAARRHTRALVAAVAAVVLLVVAVVGMLAATVGRRGNPAPAPPSATAATADPTAPQPLPSTPTALRWVTVFGAHLPEGAEGPRDTSAGRARGFTHTPMGAVFAAAHISLRLSPQAGPAVFEPTLREQVVGPDANRLLGNLEDEYQELRAQLGVTPGEPAGQLYSTVTGYRIGSASPDAVEVGLLIEGPGQSGLARVALSVQMRWVDDDWALQAPSGGDWNTAAVLVPSTVGYTGFPAGG</sequence>
<evidence type="ECO:0000256" key="2">
    <source>
        <dbReference type="SAM" id="Phobius"/>
    </source>
</evidence>
<dbReference type="Pfam" id="PF26526">
    <property type="entry name" value="DUF8175"/>
    <property type="match status" value="1"/>
</dbReference>
<dbReference type="InterPro" id="IPR058488">
    <property type="entry name" value="DUF8175"/>
</dbReference>
<reference evidence="5" key="1">
    <citation type="journal article" date="2019" name="Int. J. Syst. Evol. Microbiol.">
        <title>The Global Catalogue of Microorganisms (GCM) 10K type strain sequencing project: providing services to taxonomists for standard genome sequencing and annotation.</title>
        <authorList>
            <consortium name="The Broad Institute Genomics Platform"/>
            <consortium name="The Broad Institute Genome Sequencing Center for Infectious Disease"/>
            <person name="Wu L."/>
            <person name="Ma J."/>
        </authorList>
    </citation>
    <scope>NUCLEOTIDE SEQUENCE [LARGE SCALE GENOMIC DNA]</scope>
    <source>
        <strain evidence="5">JCM 15933</strain>
    </source>
</reference>
<evidence type="ECO:0000256" key="1">
    <source>
        <dbReference type="SAM" id="MobiDB-lite"/>
    </source>
</evidence>
<proteinExistence type="predicted"/>
<feature type="compositionally biased region" description="Low complexity" evidence="1">
    <location>
        <begin position="50"/>
        <end position="59"/>
    </location>
</feature>
<keyword evidence="5" id="KW-1185">Reference proteome</keyword>
<evidence type="ECO:0000313" key="4">
    <source>
        <dbReference type="EMBL" id="GAA1575830.1"/>
    </source>
</evidence>
<dbReference type="Proteomes" id="UP001501470">
    <property type="component" value="Unassembled WGS sequence"/>
</dbReference>
<keyword evidence="2" id="KW-1133">Transmembrane helix</keyword>
<evidence type="ECO:0000313" key="5">
    <source>
        <dbReference type="Proteomes" id="UP001501470"/>
    </source>
</evidence>
<accession>A0ABP4PB75</accession>